<proteinExistence type="predicted"/>
<evidence type="ECO:0000313" key="3">
    <source>
        <dbReference type="EMBL" id="PCE65742.1"/>
    </source>
</evidence>
<feature type="transmembrane region" description="Helical" evidence="2">
    <location>
        <begin position="7"/>
        <end position="24"/>
    </location>
</feature>
<dbReference type="PROSITE" id="PS51257">
    <property type="entry name" value="PROKAR_LIPOPROTEIN"/>
    <property type="match status" value="1"/>
</dbReference>
<dbReference type="OrthoDB" id="1451712at2"/>
<comment type="caution">
    <text evidence="3">The sequence shown here is derived from an EMBL/GenBank/DDBJ whole genome shotgun (WGS) entry which is preliminary data.</text>
</comment>
<evidence type="ECO:0000256" key="2">
    <source>
        <dbReference type="SAM" id="Phobius"/>
    </source>
</evidence>
<keyword evidence="2" id="KW-0472">Membrane</keyword>
<dbReference type="Proteomes" id="UP000219559">
    <property type="component" value="Unassembled WGS sequence"/>
</dbReference>
<keyword evidence="2" id="KW-1133">Transmembrane helix</keyword>
<organism evidence="3 4">
    <name type="scientific">Sediminicola luteus</name>
    <dbReference type="NCBI Taxonomy" id="319238"/>
    <lineage>
        <taxon>Bacteria</taxon>
        <taxon>Pseudomonadati</taxon>
        <taxon>Bacteroidota</taxon>
        <taxon>Flavobacteriia</taxon>
        <taxon>Flavobacteriales</taxon>
        <taxon>Flavobacteriaceae</taxon>
        <taxon>Sediminicola</taxon>
    </lineage>
</organism>
<evidence type="ECO:0000313" key="4">
    <source>
        <dbReference type="Proteomes" id="UP000219559"/>
    </source>
</evidence>
<reference evidence="3 4" key="1">
    <citation type="submission" date="2017-04" db="EMBL/GenBank/DDBJ databases">
        <title>A new member of the family Flavobacteriaceae isolated from ascidians.</title>
        <authorList>
            <person name="Chen L."/>
        </authorList>
    </citation>
    <scope>NUCLEOTIDE SEQUENCE [LARGE SCALE GENOMIC DNA]</scope>
    <source>
        <strain evidence="3 4">HQA918</strain>
    </source>
</reference>
<evidence type="ECO:0000256" key="1">
    <source>
        <dbReference type="SAM" id="MobiDB-lite"/>
    </source>
</evidence>
<protein>
    <submittedName>
        <fullName evidence="3">Uncharacterized protein</fullName>
    </submittedName>
</protein>
<dbReference type="EMBL" id="NBWU01000001">
    <property type="protein sequence ID" value="PCE65742.1"/>
    <property type="molecule type" value="Genomic_DNA"/>
</dbReference>
<name>A0A2A4GDB8_9FLAO</name>
<dbReference type="AlphaFoldDB" id="A0A2A4GDB8"/>
<accession>A0A2A4GDB8</accession>
<gene>
    <name evidence="3" type="ORF">B7P33_00095</name>
</gene>
<feature type="region of interest" description="Disordered" evidence="1">
    <location>
        <begin position="40"/>
        <end position="62"/>
    </location>
</feature>
<keyword evidence="4" id="KW-1185">Reference proteome</keyword>
<keyword evidence="2" id="KW-0812">Transmembrane</keyword>
<sequence>MTYKFKSLLYLMCFIAACGVYYQMDAQPEAELLADKMEEPQEQPIENAEEEGPFAHLEFNKE</sequence>
<dbReference type="RefSeq" id="WP_097441272.1">
    <property type="nucleotide sequence ID" value="NZ_NBWU01000001.1"/>
</dbReference>